<keyword evidence="3" id="KW-1185">Reference proteome</keyword>
<dbReference type="AlphaFoldDB" id="A0AAW1SQT7"/>
<name>A0AAW1SQT7_9CHLO</name>
<dbReference type="EMBL" id="JALJOV010001247">
    <property type="protein sequence ID" value="KAK9851347.1"/>
    <property type="molecule type" value="Genomic_DNA"/>
</dbReference>
<feature type="region of interest" description="Disordered" evidence="1">
    <location>
        <begin position="179"/>
        <end position="277"/>
    </location>
</feature>
<gene>
    <name evidence="2" type="ORF">WJX84_011546</name>
</gene>
<accession>A0AAW1SQT7</accession>
<dbReference type="Proteomes" id="UP001485043">
    <property type="component" value="Unassembled WGS sequence"/>
</dbReference>
<feature type="compositionally biased region" description="Basic and acidic residues" evidence="1">
    <location>
        <begin position="194"/>
        <end position="203"/>
    </location>
</feature>
<comment type="caution">
    <text evidence="2">The sequence shown here is derived from an EMBL/GenBank/DDBJ whole genome shotgun (WGS) entry which is preliminary data.</text>
</comment>
<evidence type="ECO:0000256" key="1">
    <source>
        <dbReference type="SAM" id="MobiDB-lite"/>
    </source>
</evidence>
<protein>
    <submittedName>
        <fullName evidence="2">Uncharacterized protein</fullName>
    </submittedName>
</protein>
<proteinExistence type="predicted"/>
<sequence>MEALQNGEASAEPAQALDAVLAMQTGPPSPSPVQTPDAAANMLSNIQRHTGWPTANCMLIPEAMQTGHRSTRPAQTANAREGMHSGQHIASRPAAAPEQVSREFWATTLIMTGLEQLATRLVRLEVAQRMEGQDTAGGPEGSQHTDGASLAAAPTWRDQLDGDHSDACMDVDRADQVNNAGAPSHCSTLPDGCGTDHEERVNADDADQNAPVHPDSPEGGPAFSPAIIIPDSDEEDVDNADVDSEPGRYITKRTPHQAEPGSTSLPAPGHTVGGAAL</sequence>
<feature type="region of interest" description="Disordered" evidence="1">
    <location>
        <begin position="66"/>
        <end position="97"/>
    </location>
</feature>
<feature type="compositionally biased region" description="Acidic residues" evidence="1">
    <location>
        <begin position="231"/>
        <end position="244"/>
    </location>
</feature>
<organism evidence="2 3">
    <name type="scientific">Apatococcus fuscideae</name>
    <dbReference type="NCBI Taxonomy" id="2026836"/>
    <lineage>
        <taxon>Eukaryota</taxon>
        <taxon>Viridiplantae</taxon>
        <taxon>Chlorophyta</taxon>
        <taxon>core chlorophytes</taxon>
        <taxon>Trebouxiophyceae</taxon>
        <taxon>Chlorellales</taxon>
        <taxon>Chlorellaceae</taxon>
        <taxon>Apatococcus</taxon>
    </lineage>
</organism>
<reference evidence="2 3" key="1">
    <citation type="journal article" date="2024" name="Nat. Commun.">
        <title>Phylogenomics reveals the evolutionary origins of lichenization in chlorophyte algae.</title>
        <authorList>
            <person name="Puginier C."/>
            <person name="Libourel C."/>
            <person name="Otte J."/>
            <person name="Skaloud P."/>
            <person name="Haon M."/>
            <person name="Grisel S."/>
            <person name="Petersen M."/>
            <person name="Berrin J.G."/>
            <person name="Delaux P.M."/>
            <person name="Dal Grande F."/>
            <person name="Keller J."/>
        </authorList>
    </citation>
    <scope>NUCLEOTIDE SEQUENCE [LARGE SCALE GENOMIC DNA]</scope>
    <source>
        <strain evidence="2 3">SAG 2523</strain>
    </source>
</reference>
<evidence type="ECO:0000313" key="3">
    <source>
        <dbReference type="Proteomes" id="UP001485043"/>
    </source>
</evidence>
<evidence type="ECO:0000313" key="2">
    <source>
        <dbReference type="EMBL" id="KAK9851347.1"/>
    </source>
</evidence>